<evidence type="ECO:0000256" key="2">
    <source>
        <dbReference type="ARBA" id="ARBA00006679"/>
    </source>
</evidence>
<dbReference type="PANTHER" id="PTHR33452:SF1">
    <property type="entry name" value="INNER MEMBRANE PROTEIN YPHA-RELATED"/>
    <property type="match status" value="1"/>
</dbReference>
<feature type="transmembrane region" description="Helical" evidence="7">
    <location>
        <begin position="99"/>
        <end position="121"/>
    </location>
</feature>
<evidence type="ECO:0000256" key="4">
    <source>
        <dbReference type="ARBA" id="ARBA00022692"/>
    </source>
</evidence>
<dbReference type="EMBL" id="NAFL01000238">
    <property type="protein sequence ID" value="OSJ33820.1"/>
    <property type="molecule type" value="Genomic_DNA"/>
</dbReference>
<feature type="transmembrane region" description="Helical" evidence="7">
    <location>
        <begin position="133"/>
        <end position="150"/>
    </location>
</feature>
<dbReference type="GO" id="GO:0005886">
    <property type="term" value="C:plasma membrane"/>
    <property type="evidence" value="ECO:0007669"/>
    <property type="project" value="UniProtKB-SubCell"/>
</dbReference>
<keyword evidence="3" id="KW-1003">Cell membrane</keyword>
<comment type="similarity">
    <text evidence="2">Belongs to the DoxX family.</text>
</comment>
<dbReference type="InterPro" id="IPR032808">
    <property type="entry name" value="DoxX"/>
</dbReference>
<keyword evidence="5 7" id="KW-1133">Transmembrane helix</keyword>
<name>A0A1Y2JR69_BRAJP</name>
<evidence type="ECO:0000256" key="5">
    <source>
        <dbReference type="ARBA" id="ARBA00022989"/>
    </source>
</evidence>
<evidence type="ECO:0000256" key="7">
    <source>
        <dbReference type="SAM" id="Phobius"/>
    </source>
</evidence>
<dbReference type="PANTHER" id="PTHR33452">
    <property type="entry name" value="OXIDOREDUCTASE CATD-RELATED"/>
    <property type="match status" value="1"/>
</dbReference>
<dbReference type="Proteomes" id="UP000193335">
    <property type="component" value="Unassembled WGS sequence"/>
</dbReference>
<dbReference type="Pfam" id="PF07681">
    <property type="entry name" value="DoxX"/>
    <property type="match status" value="1"/>
</dbReference>
<organism evidence="8 9">
    <name type="scientific">Bradyrhizobium japonicum</name>
    <dbReference type="NCBI Taxonomy" id="375"/>
    <lineage>
        <taxon>Bacteria</taxon>
        <taxon>Pseudomonadati</taxon>
        <taxon>Pseudomonadota</taxon>
        <taxon>Alphaproteobacteria</taxon>
        <taxon>Hyphomicrobiales</taxon>
        <taxon>Nitrobacteraceae</taxon>
        <taxon>Bradyrhizobium</taxon>
    </lineage>
</organism>
<sequence>MMGLDRRIGAAFLRVGLRVDKAERQVQAIAQPSLVQFVTRVALAVPFWKSGILKWAGVFKLSDTAVTLFTDEFMLHLPGGPYHFPVPMVMAFLSGCGEVMLPVLLVLGLGTRFAALGLLFMTLVVELTVPDGWPIHLTWAAMAFGIMAWGPGRISVDHWLEEISEAMRLGDVWRLR</sequence>
<evidence type="ECO:0000256" key="6">
    <source>
        <dbReference type="ARBA" id="ARBA00023136"/>
    </source>
</evidence>
<reference evidence="8 9" key="1">
    <citation type="submission" date="2017-03" db="EMBL/GenBank/DDBJ databases">
        <title>Whole genome sequences of fourteen strains of Bradyrhizobium canariense and one strain of Bradyrhizobium japonicum isolated from Lupinus (Papilionoideae: Genisteae) species in Algeria.</title>
        <authorList>
            <person name="Crovadore J."/>
            <person name="Chekireb D."/>
            <person name="Brachmann A."/>
            <person name="Chablais R."/>
            <person name="Cochard B."/>
            <person name="Lefort F."/>
        </authorList>
    </citation>
    <scope>NUCLEOTIDE SEQUENCE [LARGE SCALE GENOMIC DNA]</scope>
    <source>
        <strain evidence="8 9">UBMA197</strain>
    </source>
</reference>
<dbReference type="AlphaFoldDB" id="A0A1Y2JR69"/>
<gene>
    <name evidence="8" type="ORF">BSZ19_14520</name>
</gene>
<dbReference type="InterPro" id="IPR051907">
    <property type="entry name" value="DoxX-like_oxidoreductase"/>
</dbReference>
<evidence type="ECO:0008006" key="10">
    <source>
        <dbReference type="Google" id="ProtNLM"/>
    </source>
</evidence>
<proteinExistence type="inferred from homology"/>
<evidence type="ECO:0000313" key="8">
    <source>
        <dbReference type="EMBL" id="OSJ33820.1"/>
    </source>
</evidence>
<accession>A0A1Y2JR69</accession>
<evidence type="ECO:0000256" key="1">
    <source>
        <dbReference type="ARBA" id="ARBA00004651"/>
    </source>
</evidence>
<evidence type="ECO:0000313" key="9">
    <source>
        <dbReference type="Proteomes" id="UP000193335"/>
    </source>
</evidence>
<keyword evidence="6 7" id="KW-0472">Membrane</keyword>
<comment type="subcellular location">
    <subcellularLocation>
        <location evidence="1">Cell membrane</location>
        <topology evidence="1">Multi-pass membrane protein</topology>
    </subcellularLocation>
</comment>
<protein>
    <recommendedName>
        <fullName evidence="10">DoxX family protein</fullName>
    </recommendedName>
</protein>
<comment type="caution">
    <text evidence="8">The sequence shown here is derived from an EMBL/GenBank/DDBJ whole genome shotgun (WGS) entry which is preliminary data.</text>
</comment>
<keyword evidence="4 7" id="KW-0812">Transmembrane</keyword>
<evidence type="ECO:0000256" key="3">
    <source>
        <dbReference type="ARBA" id="ARBA00022475"/>
    </source>
</evidence>